<dbReference type="InterPro" id="IPR041988">
    <property type="entry name" value="Ribosomal_uL24_KOW"/>
</dbReference>
<dbReference type="GO" id="GO:0019843">
    <property type="term" value="F:rRNA binding"/>
    <property type="evidence" value="ECO:0007669"/>
    <property type="project" value="UniProtKB-UniRule"/>
</dbReference>
<evidence type="ECO:0000256" key="7">
    <source>
        <dbReference type="ARBA" id="ARBA00035206"/>
    </source>
</evidence>
<evidence type="ECO:0000256" key="6">
    <source>
        <dbReference type="ARBA" id="ARBA00023274"/>
    </source>
</evidence>
<dbReference type="HAMAP" id="MF_01326_B">
    <property type="entry name" value="Ribosomal_uL24_B"/>
    <property type="match status" value="1"/>
</dbReference>
<name>A0A6J4KAB7_9CHLR</name>
<dbReference type="CDD" id="cd06089">
    <property type="entry name" value="KOW_RPL26"/>
    <property type="match status" value="1"/>
</dbReference>
<comment type="function">
    <text evidence="8 9">One of the proteins that surrounds the polypeptide exit tunnel on the outside of the subunit.</text>
</comment>
<dbReference type="EMBL" id="CADCTC010000288">
    <property type="protein sequence ID" value="CAA9299666.1"/>
    <property type="molecule type" value="Genomic_DNA"/>
</dbReference>
<evidence type="ECO:0000259" key="11">
    <source>
        <dbReference type="SMART" id="SM00739"/>
    </source>
</evidence>
<comment type="subunit">
    <text evidence="9">Part of the 50S ribosomal subunit.</text>
</comment>
<dbReference type="InterPro" id="IPR014722">
    <property type="entry name" value="Rib_uL2_dom2"/>
</dbReference>
<evidence type="ECO:0000256" key="2">
    <source>
        <dbReference type="ARBA" id="ARBA00010618"/>
    </source>
</evidence>
<keyword evidence="3 9" id="KW-0699">rRNA-binding</keyword>
<evidence type="ECO:0000256" key="8">
    <source>
        <dbReference type="ARBA" id="ARBA00058688"/>
    </source>
</evidence>
<dbReference type="InterPro" id="IPR008991">
    <property type="entry name" value="Translation_prot_SH3-like_sf"/>
</dbReference>
<dbReference type="PROSITE" id="PS01108">
    <property type="entry name" value="RIBOSOMAL_L24"/>
    <property type="match status" value="1"/>
</dbReference>
<dbReference type="InterPro" id="IPR005825">
    <property type="entry name" value="Ribosomal_uL24_CS"/>
</dbReference>
<dbReference type="GO" id="GO:0006412">
    <property type="term" value="P:translation"/>
    <property type="evidence" value="ECO:0007669"/>
    <property type="project" value="UniProtKB-UniRule"/>
</dbReference>
<comment type="similarity">
    <text evidence="2 9 10">Belongs to the universal ribosomal protein uL24 family.</text>
</comment>
<keyword evidence="5 9" id="KW-0689">Ribosomal protein</keyword>
<accession>A0A6J4KAB7</accession>
<dbReference type="GO" id="GO:0003735">
    <property type="term" value="F:structural constituent of ribosome"/>
    <property type="evidence" value="ECO:0007669"/>
    <property type="project" value="InterPro"/>
</dbReference>
<dbReference type="NCBIfam" id="TIGR01079">
    <property type="entry name" value="rplX_bact"/>
    <property type="match status" value="1"/>
</dbReference>
<dbReference type="Pfam" id="PF00467">
    <property type="entry name" value="KOW"/>
    <property type="match status" value="1"/>
</dbReference>
<feature type="domain" description="KOW" evidence="11">
    <location>
        <begin position="4"/>
        <end position="31"/>
    </location>
</feature>
<evidence type="ECO:0000256" key="9">
    <source>
        <dbReference type="HAMAP-Rule" id="MF_01326"/>
    </source>
</evidence>
<evidence type="ECO:0000313" key="12">
    <source>
        <dbReference type="EMBL" id="CAA9299666.1"/>
    </source>
</evidence>
<dbReference type="InterPro" id="IPR057264">
    <property type="entry name" value="Ribosomal_uL24_C"/>
</dbReference>
<evidence type="ECO:0000256" key="3">
    <source>
        <dbReference type="ARBA" id="ARBA00022730"/>
    </source>
</evidence>
<evidence type="ECO:0000256" key="4">
    <source>
        <dbReference type="ARBA" id="ARBA00022884"/>
    </source>
</evidence>
<proteinExistence type="inferred from homology"/>
<dbReference type="InterPro" id="IPR003256">
    <property type="entry name" value="Ribosomal_uL24"/>
</dbReference>
<evidence type="ECO:0000256" key="1">
    <source>
        <dbReference type="ARBA" id="ARBA00004072"/>
    </source>
</evidence>
<dbReference type="Pfam" id="PF17136">
    <property type="entry name" value="ribosomal_L24"/>
    <property type="match status" value="1"/>
</dbReference>
<dbReference type="SUPFAM" id="SSF50104">
    <property type="entry name" value="Translation proteins SH3-like domain"/>
    <property type="match status" value="1"/>
</dbReference>
<dbReference type="InterPro" id="IPR005824">
    <property type="entry name" value="KOW"/>
</dbReference>
<dbReference type="Gene3D" id="2.30.30.30">
    <property type="match status" value="1"/>
</dbReference>
<gene>
    <name evidence="9" type="primary">rplX</name>
    <name evidence="12" type="ORF">AVDCRST_MAG77-5472</name>
</gene>
<dbReference type="AlphaFoldDB" id="A0A6J4KAB7"/>
<dbReference type="FunFam" id="2.30.30.30:FF:000004">
    <property type="entry name" value="50S ribosomal protein L24"/>
    <property type="match status" value="1"/>
</dbReference>
<evidence type="ECO:0000256" key="5">
    <source>
        <dbReference type="ARBA" id="ARBA00022980"/>
    </source>
</evidence>
<protein>
    <recommendedName>
        <fullName evidence="7 9">Large ribosomal subunit protein uL24</fullName>
    </recommendedName>
</protein>
<dbReference type="GO" id="GO:0005840">
    <property type="term" value="C:ribosome"/>
    <property type="evidence" value="ECO:0007669"/>
    <property type="project" value="UniProtKB-KW"/>
</dbReference>
<organism evidence="12">
    <name type="scientific">uncultured Chloroflexota bacterium</name>
    <dbReference type="NCBI Taxonomy" id="166587"/>
    <lineage>
        <taxon>Bacteria</taxon>
        <taxon>Bacillati</taxon>
        <taxon>Chloroflexota</taxon>
        <taxon>environmental samples</taxon>
    </lineage>
</organism>
<dbReference type="SMART" id="SM00739">
    <property type="entry name" value="KOW"/>
    <property type="match status" value="1"/>
</dbReference>
<comment type="function">
    <text evidence="1 9">One of two assembly initiator proteins, it binds directly to the 5'-end of the 23S rRNA, where it nucleates assembly of the 50S subunit.</text>
</comment>
<reference evidence="12" key="1">
    <citation type="submission" date="2020-02" db="EMBL/GenBank/DDBJ databases">
        <authorList>
            <person name="Meier V. D."/>
        </authorList>
    </citation>
    <scope>NUCLEOTIDE SEQUENCE</scope>
    <source>
        <strain evidence="12">AVDCRST_MAG77</strain>
    </source>
</reference>
<dbReference type="GO" id="GO:1990904">
    <property type="term" value="C:ribonucleoprotein complex"/>
    <property type="evidence" value="ECO:0007669"/>
    <property type="project" value="UniProtKB-KW"/>
</dbReference>
<evidence type="ECO:0000256" key="10">
    <source>
        <dbReference type="RuleBase" id="RU003477"/>
    </source>
</evidence>
<sequence>MSAKVKKNDTVQVLTGRDRGKRGKVTRVIMKDERVVIEGINIRKRHTKAQRPGEQGGIVEFPAPLATSNVNVVCPKCDRPTRVGFRVLEDGKKVRVCRRDGEVIDNG</sequence>
<keyword evidence="6 9" id="KW-0687">Ribonucleoprotein</keyword>
<dbReference type="PANTHER" id="PTHR12903">
    <property type="entry name" value="MITOCHONDRIAL RIBOSOMAL PROTEIN L24"/>
    <property type="match status" value="1"/>
</dbReference>
<keyword evidence="4 9" id="KW-0694">RNA-binding</keyword>